<dbReference type="SUPFAM" id="SSF53335">
    <property type="entry name" value="S-adenosyl-L-methionine-dependent methyltransferases"/>
    <property type="match status" value="1"/>
</dbReference>
<dbReference type="Pfam" id="PF13649">
    <property type="entry name" value="Methyltransf_25"/>
    <property type="match status" value="1"/>
</dbReference>
<keyword evidence="1 5" id="KW-0489">Methyltransferase</keyword>
<feature type="region of interest" description="Disordered" evidence="3">
    <location>
        <begin position="180"/>
        <end position="219"/>
    </location>
</feature>
<evidence type="ECO:0000259" key="4">
    <source>
        <dbReference type="Pfam" id="PF13649"/>
    </source>
</evidence>
<protein>
    <submittedName>
        <fullName evidence="5">Class I SAM-dependent methyltransferase</fullName>
    </submittedName>
</protein>
<evidence type="ECO:0000256" key="1">
    <source>
        <dbReference type="ARBA" id="ARBA00022603"/>
    </source>
</evidence>
<accession>A0ABP6YWA9</accession>
<evidence type="ECO:0000256" key="3">
    <source>
        <dbReference type="SAM" id="MobiDB-lite"/>
    </source>
</evidence>
<dbReference type="InterPro" id="IPR029063">
    <property type="entry name" value="SAM-dependent_MTases_sf"/>
</dbReference>
<feature type="domain" description="Methyltransferase" evidence="4">
    <location>
        <begin position="24"/>
        <end position="120"/>
    </location>
</feature>
<evidence type="ECO:0000313" key="5">
    <source>
        <dbReference type="EMBL" id="GAA3592332.1"/>
    </source>
</evidence>
<feature type="compositionally biased region" description="Low complexity" evidence="3">
    <location>
        <begin position="191"/>
        <end position="219"/>
    </location>
</feature>
<dbReference type="Gene3D" id="3.40.50.150">
    <property type="entry name" value="Vaccinia Virus protein VP39"/>
    <property type="match status" value="1"/>
</dbReference>
<dbReference type="PANTHER" id="PTHR43861:SF1">
    <property type="entry name" value="TRANS-ACONITATE 2-METHYLTRANSFERASE"/>
    <property type="match status" value="1"/>
</dbReference>
<keyword evidence="6" id="KW-1185">Reference proteome</keyword>
<dbReference type="Proteomes" id="UP001500630">
    <property type="component" value="Unassembled WGS sequence"/>
</dbReference>
<dbReference type="GO" id="GO:0032259">
    <property type="term" value="P:methylation"/>
    <property type="evidence" value="ECO:0007669"/>
    <property type="project" value="UniProtKB-KW"/>
</dbReference>
<name>A0ABP6YWA9_9ACTN</name>
<dbReference type="CDD" id="cd02440">
    <property type="entry name" value="AdoMet_MTases"/>
    <property type="match status" value="1"/>
</dbReference>
<proteinExistence type="predicted"/>
<dbReference type="InterPro" id="IPR041698">
    <property type="entry name" value="Methyltransf_25"/>
</dbReference>
<dbReference type="GO" id="GO:0008168">
    <property type="term" value="F:methyltransferase activity"/>
    <property type="evidence" value="ECO:0007669"/>
    <property type="project" value="UniProtKB-KW"/>
</dbReference>
<reference evidence="6" key="1">
    <citation type="journal article" date="2019" name="Int. J. Syst. Evol. Microbiol.">
        <title>The Global Catalogue of Microorganisms (GCM) 10K type strain sequencing project: providing services to taxonomists for standard genome sequencing and annotation.</title>
        <authorList>
            <consortium name="The Broad Institute Genomics Platform"/>
            <consortium name="The Broad Institute Genome Sequencing Center for Infectious Disease"/>
            <person name="Wu L."/>
            <person name="Ma J."/>
        </authorList>
    </citation>
    <scope>NUCLEOTIDE SEQUENCE [LARGE SCALE GENOMIC DNA]</scope>
    <source>
        <strain evidence="6">JCM 17326</strain>
    </source>
</reference>
<gene>
    <name evidence="5" type="ORF">GCM10022419_089000</name>
</gene>
<evidence type="ECO:0000313" key="6">
    <source>
        <dbReference type="Proteomes" id="UP001500630"/>
    </source>
</evidence>
<dbReference type="EMBL" id="BAABDQ010000027">
    <property type="protein sequence ID" value="GAA3592332.1"/>
    <property type="molecule type" value="Genomic_DNA"/>
</dbReference>
<dbReference type="PANTHER" id="PTHR43861">
    <property type="entry name" value="TRANS-ACONITATE 2-METHYLTRANSFERASE-RELATED"/>
    <property type="match status" value="1"/>
</dbReference>
<dbReference type="RefSeq" id="WP_345571806.1">
    <property type="nucleotide sequence ID" value="NZ_BAABDQ010000027.1"/>
</dbReference>
<comment type="caution">
    <text evidence="5">The sequence shown here is derived from an EMBL/GenBank/DDBJ whole genome shotgun (WGS) entry which is preliminary data.</text>
</comment>
<evidence type="ECO:0000256" key="2">
    <source>
        <dbReference type="ARBA" id="ARBA00022679"/>
    </source>
</evidence>
<sequence length="285" mass="29896">MLGPFLEEVLGWLRGHAPHEPRRVADMGAGTGAGSLALARRFPAAEIIAIDRSSVMIDRVREAARAEGLGDRLRVAEADLDAAWPAIGALDVVWAASSLHHVADPGRVLRDIHAALNPGGLLAVIEMDALPRFLPDDFGLGRPGLEARCHEAAAQAGWNAHPDWGPHLEQAGFELAEQRSFSIEPSPSPTPADASAPGLAAPDSVASAPVAPGSGASGSVPSAVARYAYAVLSGFRAALHDRLDATDLGTLDRLLAEDSPDGLLNRRDLTLRGTRTVWAARRPSA</sequence>
<organism evidence="5 6">
    <name type="scientific">Nonomuraea rosea</name>
    <dbReference type="NCBI Taxonomy" id="638574"/>
    <lineage>
        <taxon>Bacteria</taxon>
        <taxon>Bacillati</taxon>
        <taxon>Actinomycetota</taxon>
        <taxon>Actinomycetes</taxon>
        <taxon>Streptosporangiales</taxon>
        <taxon>Streptosporangiaceae</taxon>
        <taxon>Nonomuraea</taxon>
    </lineage>
</organism>
<keyword evidence="2" id="KW-0808">Transferase</keyword>